<name>A0A9E2W252_9BACT</name>
<comment type="caution">
    <text evidence="1">The sequence shown here is derived from an EMBL/GenBank/DDBJ whole genome shotgun (WGS) entry which is preliminary data.</text>
</comment>
<evidence type="ECO:0000313" key="2">
    <source>
        <dbReference type="Proteomes" id="UP000812270"/>
    </source>
</evidence>
<reference evidence="1" key="1">
    <citation type="submission" date="2021-06" db="EMBL/GenBank/DDBJ databases">
        <authorList>
            <person name="Huq M.A."/>
        </authorList>
    </citation>
    <scope>NUCLEOTIDE SEQUENCE</scope>
    <source>
        <strain evidence="1">MAH-26</strain>
    </source>
</reference>
<dbReference type="AlphaFoldDB" id="A0A9E2W252"/>
<protein>
    <submittedName>
        <fullName evidence="1">Uncharacterized protein</fullName>
    </submittedName>
</protein>
<dbReference type="RefSeq" id="WP_217790556.1">
    <property type="nucleotide sequence ID" value="NZ_JAHSPG010000003.1"/>
</dbReference>
<organism evidence="1 2">
    <name type="scientific">Pinibacter aurantiacus</name>
    <dbReference type="NCBI Taxonomy" id="2851599"/>
    <lineage>
        <taxon>Bacteria</taxon>
        <taxon>Pseudomonadati</taxon>
        <taxon>Bacteroidota</taxon>
        <taxon>Chitinophagia</taxon>
        <taxon>Chitinophagales</taxon>
        <taxon>Chitinophagaceae</taxon>
        <taxon>Pinibacter</taxon>
    </lineage>
</organism>
<dbReference type="EMBL" id="JAHSPG010000003">
    <property type="protein sequence ID" value="MBV4356925.1"/>
    <property type="molecule type" value="Genomic_DNA"/>
</dbReference>
<sequence length="71" mass="8169">MKQHFFCVVNSLQIKGLQLREWGFGLDFLLMPYGQYKPLTLLSIDIVSLREMVASTTIVTIVNLPVGHRYK</sequence>
<proteinExistence type="predicted"/>
<keyword evidence="2" id="KW-1185">Reference proteome</keyword>
<gene>
    <name evidence="1" type="ORF">KTO63_07210</name>
</gene>
<evidence type="ECO:0000313" key="1">
    <source>
        <dbReference type="EMBL" id="MBV4356925.1"/>
    </source>
</evidence>
<dbReference type="Proteomes" id="UP000812270">
    <property type="component" value="Unassembled WGS sequence"/>
</dbReference>
<accession>A0A9E2W252</accession>